<dbReference type="InterPro" id="IPR046649">
    <property type="entry name" value="DUF6761"/>
</dbReference>
<reference evidence="1 2" key="1">
    <citation type="submission" date="2014-02" db="EMBL/GenBank/DDBJ databases">
        <authorList>
            <person name="Genoscope - CEA"/>
        </authorList>
    </citation>
    <scope>NUCLEOTIDE SEQUENCE [LARGE SCALE GENOMIC DNA]</scope>
    <source>
        <strain evidence="1 2">PCC 8005</strain>
    </source>
</reference>
<evidence type="ECO:0000313" key="1">
    <source>
        <dbReference type="EMBL" id="CDM98133.1"/>
    </source>
</evidence>
<dbReference type="Proteomes" id="UP000032946">
    <property type="component" value="Chromosome"/>
</dbReference>
<accession>A0A9P1P2V5</accession>
<gene>
    <name evidence="1" type="ORF">ARTHRO_60734</name>
</gene>
<keyword evidence="2" id="KW-1185">Reference proteome</keyword>
<organism evidence="1 2">
    <name type="scientific">Limnospira indica PCC 8005</name>
    <dbReference type="NCBI Taxonomy" id="376219"/>
    <lineage>
        <taxon>Bacteria</taxon>
        <taxon>Bacillati</taxon>
        <taxon>Cyanobacteriota</taxon>
        <taxon>Cyanophyceae</taxon>
        <taxon>Oscillatoriophycideae</taxon>
        <taxon>Oscillatoriales</taxon>
        <taxon>Sirenicapillariaceae</taxon>
        <taxon>Limnospira</taxon>
    </lineage>
</organism>
<name>A0A9P1P2V5_9CYAN</name>
<dbReference type="AlphaFoldDB" id="A0A9P1P2V5"/>
<dbReference type="EMBL" id="FO818640">
    <property type="protein sequence ID" value="CDM98133.1"/>
    <property type="molecule type" value="Genomic_DNA"/>
</dbReference>
<dbReference type="RefSeq" id="WP_006622967.1">
    <property type="nucleotide sequence ID" value="NZ_FO818640.1"/>
</dbReference>
<proteinExistence type="predicted"/>
<evidence type="ECO:0000313" key="2">
    <source>
        <dbReference type="Proteomes" id="UP000032946"/>
    </source>
</evidence>
<sequence length="83" mass="10118">MLQNAQTIRHYQKITDSLVEMWNRGYRYDELRMFVDGYIAALRNTNVLEPYQIHRLEEETFRYINDPSNLEMTPLPQPEVDYY</sequence>
<dbReference type="Pfam" id="PF20547">
    <property type="entry name" value="DUF6761"/>
    <property type="match status" value="1"/>
</dbReference>
<protein>
    <submittedName>
        <fullName evidence="1">Uncharacterized protein</fullName>
    </submittedName>
</protein>